<organism evidence="5 6">
    <name type="scientific">Sphingomonas abaci</name>
    <dbReference type="NCBI Taxonomy" id="237611"/>
    <lineage>
        <taxon>Bacteria</taxon>
        <taxon>Pseudomonadati</taxon>
        <taxon>Pseudomonadota</taxon>
        <taxon>Alphaproteobacteria</taxon>
        <taxon>Sphingomonadales</taxon>
        <taxon>Sphingomonadaceae</taxon>
        <taxon>Sphingomonas</taxon>
    </lineage>
</organism>
<keyword evidence="2" id="KW-0238">DNA-binding</keyword>
<evidence type="ECO:0000256" key="3">
    <source>
        <dbReference type="ARBA" id="ARBA00023163"/>
    </source>
</evidence>
<keyword evidence="6" id="KW-1185">Reference proteome</keyword>
<dbReference type="SUPFAM" id="SSF51206">
    <property type="entry name" value="cAMP-binding domain-like"/>
    <property type="match status" value="1"/>
</dbReference>
<dbReference type="InterPro" id="IPR014710">
    <property type="entry name" value="RmlC-like_jellyroll"/>
</dbReference>
<dbReference type="InterPro" id="IPR000595">
    <property type="entry name" value="cNMP-bd_dom"/>
</dbReference>
<accession>A0A7W7AMA2</accession>
<dbReference type="PROSITE" id="PS51063">
    <property type="entry name" value="HTH_CRP_2"/>
    <property type="match status" value="1"/>
</dbReference>
<feature type="domain" description="HTH crp-type" evidence="4">
    <location>
        <begin position="152"/>
        <end position="226"/>
    </location>
</feature>
<dbReference type="InterPro" id="IPR036388">
    <property type="entry name" value="WH-like_DNA-bd_sf"/>
</dbReference>
<dbReference type="CDD" id="cd00038">
    <property type="entry name" value="CAP_ED"/>
    <property type="match status" value="1"/>
</dbReference>
<dbReference type="InterPro" id="IPR036390">
    <property type="entry name" value="WH_DNA-bd_sf"/>
</dbReference>
<evidence type="ECO:0000256" key="1">
    <source>
        <dbReference type="ARBA" id="ARBA00023015"/>
    </source>
</evidence>
<proteinExistence type="predicted"/>
<dbReference type="Gene3D" id="2.60.120.10">
    <property type="entry name" value="Jelly Rolls"/>
    <property type="match status" value="1"/>
</dbReference>
<dbReference type="SMART" id="SM00419">
    <property type="entry name" value="HTH_CRP"/>
    <property type="match status" value="1"/>
</dbReference>
<keyword evidence="3" id="KW-0804">Transcription</keyword>
<dbReference type="Pfam" id="PF13545">
    <property type="entry name" value="HTH_Crp_2"/>
    <property type="match status" value="1"/>
</dbReference>
<evidence type="ECO:0000313" key="6">
    <source>
        <dbReference type="Proteomes" id="UP000574769"/>
    </source>
</evidence>
<evidence type="ECO:0000256" key="2">
    <source>
        <dbReference type="ARBA" id="ARBA00023125"/>
    </source>
</evidence>
<dbReference type="AlphaFoldDB" id="A0A7W7AMA2"/>
<dbReference type="SUPFAM" id="SSF46785">
    <property type="entry name" value="Winged helix' DNA-binding domain"/>
    <property type="match status" value="1"/>
</dbReference>
<dbReference type="InterPro" id="IPR018490">
    <property type="entry name" value="cNMP-bd_dom_sf"/>
</dbReference>
<dbReference type="Proteomes" id="UP000574769">
    <property type="component" value="Unassembled WGS sequence"/>
</dbReference>
<sequence>MTALVDGQVTAKFLLGRRRDQMDPDDIAALERSVSAIRDLPTRRTLIRAGEPVVESTLLLEGILCRYMDDRAGHRQLVAIHVPGDFVDLHGFPMGRLDHDIATIGPVKVAVWKHGALEDILAPRPKLQRMLWFSTLLDAAMHREWIFRLGRLGADGRVAHLICELEERLAMVGLSRGGTYGLPLIQADLAEACGLTNVHVNRVLRALREQELMTFRDGRVTILNRPQLRVLGEFEPGYLYGNHPEKVAEALAGAA</sequence>
<reference evidence="5 6" key="1">
    <citation type="submission" date="2020-08" db="EMBL/GenBank/DDBJ databases">
        <title>Genomic Encyclopedia of Type Strains, Phase IV (KMG-IV): sequencing the most valuable type-strain genomes for metagenomic binning, comparative biology and taxonomic classification.</title>
        <authorList>
            <person name="Goeker M."/>
        </authorList>
    </citation>
    <scope>NUCLEOTIDE SEQUENCE [LARGE SCALE GENOMIC DNA]</scope>
    <source>
        <strain evidence="5 6">DSM 15867</strain>
    </source>
</reference>
<dbReference type="GO" id="GO:0006355">
    <property type="term" value="P:regulation of DNA-templated transcription"/>
    <property type="evidence" value="ECO:0007669"/>
    <property type="project" value="InterPro"/>
</dbReference>
<dbReference type="EMBL" id="JACHNY010000006">
    <property type="protein sequence ID" value="MBB4618734.1"/>
    <property type="molecule type" value="Genomic_DNA"/>
</dbReference>
<keyword evidence="1" id="KW-0805">Transcription regulation</keyword>
<dbReference type="GO" id="GO:0003677">
    <property type="term" value="F:DNA binding"/>
    <property type="evidence" value="ECO:0007669"/>
    <property type="project" value="UniProtKB-KW"/>
</dbReference>
<evidence type="ECO:0000313" key="5">
    <source>
        <dbReference type="EMBL" id="MBB4618734.1"/>
    </source>
</evidence>
<comment type="caution">
    <text evidence="5">The sequence shown here is derived from an EMBL/GenBank/DDBJ whole genome shotgun (WGS) entry which is preliminary data.</text>
</comment>
<name>A0A7W7AMA2_9SPHN</name>
<evidence type="ECO:0000259" key="4">
    <source>
        <dbReference type="PROSITE" id="PS51063"/>
    </source>
</evidence>
<gene>
    <name evidence="5" type="ORF">GGQ96_002880</name>
</gene>
<dbReference type="InterPro" id="IPR012318">
    <property type="entry name" value="HTH_CRP"/>
</dbReference>
<protein>
    <submittedName>
        <fullName evidence="5">CRP-like cAMP-binding protein</fullName>
    </submittedName>
</protein>
<dbReference type="Gene3D" id="1.10.10.10">
    <property type="entry name" value="Winged helix-like DNA-binding domain superfamily/Winged helix DNA-binding domain"/>
    <property type="match status" value="1"/>
</dbReference>